<organism evidence="1 2">
    <name type="scientific">Xanthobacter tagetidis</name>
    <dbReference type="NCBI Taxonomy" id="60216"/>
    <lineage>
        <taxon>Bacteria</taxon>
        <taxon>Pseudomonadati</taxon>
        <taxon>Pseudomonadota</taxon>
        <taxon>Alphaproteobacteria</taxon>
        <taxon>Hyphomicrobiales</taxon>
        <taxon>Xanthobacteraceae</taxon>
        <taxon>Xanthobacter</taxon>
    </lineage>
</organism>
<dbReference type="OrthoDB" id="8395907at2"/>
<reference evidence="1 2" key="1">
    <citation type="submission" date="2018-10" db="EMBL/GenBank/DDBJ databases">
        <title>Xanthobacter tagetidis genome sequencing and assembly.</title>
        <authorList>
            <person name="Maclea K.S."/>
            <person name="Goen A.E."/>
            <person name="Fatima S.A."/>
        </authorList>
    </citation>
    <scope>NUCLEOTIDE SEQUENCE [LARGE SCALE GENOMIC DNA]</scope>
    <source>
        <strain evidence="1 2">ATCC 700314</strain>
    </source>
</reference>
<accession>A0A3L7AJA1</accession>
<sequence length="111" mass="11777">MQALINGVLTDLSEAEQAAWEAERAAALVPAQVSRTQALLALLEGGETPITEAQILAAIDAMADPLARERARILSANPVWRRDDPFVAEIGAAFGLAPGDIDDLFRLAVTL</sequence>
<keyword evidence="2" id="KW-1185">Reference proteome</keyword>
<proteinExistence type="predicted"/>
<protein>
    <submittedName>
        <fullName evidence="1">Uncharacterized protein</fullName>
    </submittedName>
</protein>
<dbReference type="RefSeq" id="WP_121622376.1">
    <property type="nucleotide sequence ID" value="NZ_JACIIW010000006.1"/>
</dbReference>
<comment type="caution">
    <text evidence="1">The sequence shown here is derived from an EMBL/GenBank/DDBJ whole genome shotgun (WGS) entry which is preliminary data.</text>
</comment>
<dbReference type="AlphaFoldDB" id="A0A3L7AJA1"/>
<name>A0A3L7AJA1_9HYPH</name>
<dbReference type="Proteomes" id="UP000269692">
    <property type="component" value="Unassembled WGS sequence"/>
</dbReference>
<gene>
    <name evidence="1" type="ORF">D9R14_05920</name>
</gene>
<evidence type="ECO:0000313" key="2">
    <source>
        <dbReference type="Proteomes" id="UP000269692"/>
    </source>
</evidence>
<dbReference type="EMBL" id="RCTF01000003">
    <property type="protein sequence ID" value="RLP80583.1"/>
    <property type="molecule type" value="Genomic_DNA"/>
</dbReference>
<evidence type="ECO:0000313" key="1">
    <source>
        <dbReference type="EMBL" id="RLP80583.1"/>
    </source>
</evidence>